<dbReference type="EMBL" id="KN836907">
    <property type="protein sequence ID" value="KIK31526.1"/>
    <property type="molecule type" value="Genomic_DNA"/>
</dbReference>
<organism evidence="1 2">
    <name type="scientific">Suillus luteus UH-Slu-Lm8-n1</name>
    <dbReference type="NCBI Taxonomy" id="930992"/>
    <lineage>
        <taxon>Eukaryota</taxon>
        <taxon>Fungi</taxon>
        <taxon>Dikarya</taxon>
        <taxon>Basidiomycota</taxon>
        <taxon>Agaricomycotina</taxon>
        <taxon>Agaricomycetes</taxon>
        <taxon>Agaricomycetidae</taxon>
        <taxon>Boletales</taxon>
        <taxon>Suillineae</taxon>
        <taxon>Suillaceae</taxon>
        <taxon>Suillus</taxon>
    </lineage>
</organism>
<accession>A0A0C9ZQH5</accession>
<dbReference type="AlphaFoldDB" id="A0A0C9ZQH5"/>
<proteinExistence type="predicted"/>
<protein>
    <submittedName>
        <fullName evidence="1">Uncharacterized protein</fullName>
    </submittedName>
</protein>
<sequence length="116" mass="13359">GKDFDPDNVQEGFLQGYLLKRVLKHIYTSPSSALINDGEKITVHSGSAKLHNMQKVKAEHIAYAFVQARYGISSCDKWSKNDGKYSYRDAYYRTIKAIREAPDSNWAKSLLEWWNK</sequence>
<keyword evidence="2" id="KW-1185">Reference proteome</keyword>
<evidence type="ECO:0000313" key="2">
    <source>
        <dbReference type="Proteomes" id="UP000054485"/>
    </source>
</evidence>
<evidence type="ECO:0000313" key="1">
    <source>
        <dbReference type="EMBL" id="KIK31526.1"/>
    </source>
</evidence>
<dbReference type="STRING" id="930992.A0A0C9ZQH5"/>
<reference evidence="1 2" key="1">
    <citation type="submission" date="2014-04" db="EMBL/GenBank/DDBJ databases">
        <authorList>
            <consortium name="DOE Joint Genome Institute"/>
            <person name="Kuo A."/>
            <person name="Ruytinx J."/>
            <person name="Rineau F."/>
            <person name="Colpaert J."/>
            <person name="Kohler A."/>
            <person name="Nagy L.G."/>
            <person name="Floudas D."/>
            <person name="Copeland A."/>
            <person name="Barry K.W."/>
            <person name="Cichocki N."/>
            <person name="Veneault-Fourrey C."/>
            <person name="LaButti K."/>
            <person name="Lindquist E.A."/>
            <person name="Lipzen A."/>
            <person name="Lundell T."/>
            <person name="Morin E."/>
            <person name="Murat C."/>
            <person name="Sun H."/>
            <person name="Tunlid A."/>
            <person name="Henrissat B."/>
            <person name="Grigoriev I.V."/>
            <person name="Hibbett D.S."/>
            <person name="Martin F."/>
            <person name="Nordberg H.P."/>
            <person name="Cantor M.N."/>
            <person name="Hua S.X."/>
        </authorList>
    </citation>
    <scope>NUCLEOTIDE SEQUENCE [LARGE SCALE GENOMIC DNA]</scope>
    <source>
        <strain evidence="1 2">UH-Slu-Lm8-n1</strain>
    </source>
</reference>
<gene>
    <name evidence="1" type="ORF">CY34DRAFT_103166</name>
</gene>
<dbReference type="InterPro" id="IPR046521">
    <property type="entry name" value="DUF6698"/>
</dbReference>
<dbReference type="OrthoDB" id="3220614at2759"/>
<dbReference type="Pfam" id="PF20414">
    <property type="entry name" value="DUF6698"/>
    <property type="match status" value="1"/>
</dbReference>
<dbReference type="Proteomes" id="UP000054485">
    <property type="component" value="Unassembled WGS sequence"/>
</dbReference>
<feature type="non-terminal residue" evidence="1">
    <location>
        <position position="116"/>
    </location>
</feature>
<dbReference type="HOGENOM" id="CLU_035918_9_3_1"/>
<dbReference type="InParanoid" id="A0A0C9ZQH5"/>
<name>A0A0C9ZQH5_9AGAM</name>
<reference evidence="2" key="2">
    <citation type="submission" date="2015-01" db="EMBL/GenBank/DDBJ databases">
        <title>Evolutionary Origins and Diversification of the Mycorrhizal Mutualists.</title>
        <authorList>
            <consortium name="DOE Joint Genome Institute"/>
            <consortium name="Mycorrhizal Genomics Consortium"/>
            <person name="Kohler A."/>
            <person name="Kuo A."/>
            <person name="Nagy L.G."/>
            <person name="Floudas D."/>
            <person name="Copeland A."/>
            <person name="Barry K.W."/>
            <person name="Cichocki N."/>
            <person name="Veneault-Fourrey C."/>
            <person name="LaButti K."/>
            <person name="Lindquist E.A."/>
            <person name="Lipzen A."/>
            <person name="Lundell T."/>
            <person name="Morin E."/>
            <person name="Murat C."/>
            <person name="Riley R."/>
            <person name="Ohm R."/>
            <person name="Sun H."/>
            <person name="Tunlid A."/>
            <person name="Henrissat B."/>
            <person name="Grigoriev I.V."/>
            <person name="Hibbett D.S."/>
            <person name="Martin F."/>
        </authorList>
    </citation>
    <scope>NUCLEOTIDE SEQUENCE [LARGE SCALE GENOMIC DNA]</scope>
    <source>
        <strain evidence="2">UH-Slu-Lm8-n1</strain>
    </source>
</reference>